<dbReference type="AlphaFoldDB" id="A0A1H6BY71"/>
<keyword evidence="2" id="KW-1185">Reference proteome</keyword>
<name>A0A1H6BY71_9HYPH</name>
<dbReference type="EMBL" id="FNUY01000008">
    <property type="protein sequence ID" value="SEG65385.1"/>
    <property type="molecule type" value="Genomic_DNA"/>
</dbReference>
<evidence type="ECO:0000313" key="2">
    <source>
        <dbReference type="Proteomes" id="UP000236743"/>
    </source>
</evidence>
<sequence length="39" mass="4594">MRFNPKCRKAASFPNRSNRYQASRLFGSKRFFNPSQQAV</sequence>
<accession>A0A1H6BY71</accession>
<organism evidence="1 2">
    <name type="scientific">Bosea lathyri</name>
    <dbReference type="NCBI Taxonomy" id="1036778"/>
    <lineage>
        <taxon>Bacteria</taxon>
        <taxon>Pseudomonadati</taxon>
        <taxon>Pseudomonadota</taxon>
        <taxon>Alphaproteobacteria</taxon>
        <taxon>Hyphomicrobiales</taxon>
        <taxon>Boseaceae</taxon>
        <taxon>Bosea</taxon>
    </lineage>
</organism>
<protein>
    <submittedName>
        <fullName evidence="1">Uncharacterized protein</fullName>
    </submittedName>
</protein>
<gene>
    <name evidence="1" type="ORF">SAMN04488115_108173</name>
</gene>
<dbReference type="Proteomes" id="UP000236743">
    <property type="component" value="Unassembled WGS sequence"/>
</dbReference>
<reference evidence="1 2" key="1">
    <citation type="submission" date="2016-10" db="EMBL/GenBank/DDBJ databases">
        <authorList>
            <person name="de Groot N.N."/>
        </authorList>
    </citation>
    <scope>NUCLEOTIDE SEQUENCE [LARGE SCALE GENOMIC DNA]</scope>
    <source>
        <strain evidence="1 2">DSM 26656</strain>
    </source>
</reference>
<proteinExistence type="predicted"/>
<evidence type="ECO:0000313" key="1">
    <source>
        <dbReference type="EMBL" id="SEG65385.1"/>
    </source>
</evidence>